<dbReference type="SUPFAM" id="SSF57845">
    <property type="entry name" value="B-box zinc-binding domain"/>
    <property type="match status" value="1"/>
</dbReference>
<dbReference type="OMA" id="RHANDHT"/>
<evidence type="ECO:0000313" key="2">
    <source>
        <dbReference type="EMBL" id="CCC47938.1"/>
    </source>
</evidence>
<keyword evidence="1" id="KW-0175">Coiled coil</keyword>
<accession>G0TVH2</accession>
<organism evidence="2">
    <name type="scientific">Trypanosoma vivax (strain Y486)</name>
    <dbReference type="NCBI Taxonomy" id="1055687"/>
    <lineage>
        <taxon>Eukaryota</taxon>
        <taxon>Discoba</taxon>
        <taxon>Euglenozoa</taxon>
        <taxon>Kinetoplastea</taxon>
        <taxon>Metakinetoplastina</taxon>
        <taxon>Trypanosomatida</taxon>
        <taxon>Trypanosomatidae</taxon>
        <taxon>Trypanosoma</taxon>
        <taxon>Duttonella</taxon>
    </lineage>
</organism>
<dbReference type="EMBL" id="HE573021">
    <property type="protein sequence ID" value="CCC47938.1"/>
    <property type="molecule type" value="Genomic_DNA"/>
</dbReference>
<reference evidence="2" key="1">
    <citation type="journal article" date="2012" name="Proc. Natl. Acad. Sci. U.S.A.">
        <title>Antigenic diversity is generated by distinct evolutionary mechanisms in African trypanosome species.</title>
        <authorList>
            <person name="Jackson A.P."/>
            <person name="Berry A."/>
            <person name="Aslett M."/>
            <person name="Allison H.C."/>
            <person name="Burton P."/>
            <person name="Vavrova-Anderson J."/>
            <person name="Brown R."/>
            <person name="Browne H."/>
            <person name="Corton N."/>
            <person name="Hauser H."/>
            <person name="Gamble J."/>
            <person name="Gilderthorp R."/>
            <person name="Marcello L."/>
            <person name="McQuillan J."/>
            <person name="Otto T.D."/>
            <person name="Quail M.A."/>
            <person name="Sanders M.J."/>
            <person name="van Tonder A."/>
            <person name="Ginger M.L."/>
            <person name="Field M.C."/>
            <person name="Barry J.D."/>
            <person name="Hertz-Fowler C."/>
            <person name="Berriman M."/>
        </authorList>
    </citation>
    <scope>NUCLEOTIDE SEQUENCE</scope>
    <source>
        <strain evidence="2">Y486</strain>
    </source>
</reference>
<dbReference type="AlphaFoldDB" id="G0TVH2"/>
<evidence type="ECO:0000256" key="1">
    <source>
        <dbReference type="SAM" id="Coils"/>
    </source>
</evidence>
<name>G0TVH2_TRYVY</name>
<protein>
    <submittedName>
        <fullName evidence="2">Uncharacterized protein</fullName>
    </submittedName>
</protein>
<proteinExistence type="predicted"/>
<feature type="coiled-coil region" evidence="1">
    <location>
        <begin position="87"/>
        <end position="121"/>
    </location>
</feature>
<gene>
    <name evidence="2" type="ORF">TVY486_0501470</name>
</gene>
<dbReference type="VEuPathDB" id="TriTrypDB:TvY486_0501470"/>
<sequence>MTALHVSPCPLFPSEVEDYYCIDCHTSCSALALLVGPHTNHSRVPLSVAAQYFPSAMRRDAHALVGRIELEYIRQRKAHLSSLDDTCRHLEMERSTKITQLQELQREVGFLDKKIATITQERVNALCYWSGQRKNMVNEARLLLRGADTLARAVGLSGEKQYSFCDDGLRDEGCQDHLQAIKKELYEVRRLLLHPLEWLEVEDTEEERISWLSSESPPNKESHLYGMLHVKSLSDTRERYRENSLETLMSENRALLKHALTPKRSTPRPHQAIRPPPNSDILAREEKLDGAANGHNTSDETDEMIKRDRWRSNIRKRERFLREELNRCLESCGSIGHAPGAEGFAGVIVSEETEVNDISGSSCDTFTSQTRG</sequence>